<evidence type="ECO:0000313" key="2">
    <source>
        <dbReference type="EMBL" id="MBC1509242.1"/>
    </source>
</evidence>
<dbReference type="PANTHER" id="PTHR33990:SF1">
    <property type="entry name" value="PROTEIN YJDN"/>
    <property type="match status" value="1"/>
</dbReference>
<keyword evidence="1" id="KW-0223">Dioxygenase</keyword>
<dbReference type="PANTHER" id="PTHR33990">
    <property type="entry name" value="PROTEIN YJDN-RELATED"/>
    <property type="match status" value="1"/>
</dbReference>
<dbReference type="AlphaFoldDB" id="A0A7X0X5H5"/>
<sequence>MTQTVIPYLTFNGEAGVALEFYKKVFQAEITNTRYFHEMEGFSGDKFLGERILHARLTKDTNDLFYFSDTLDDETDAGNRLSVAVIFDTEESFVHAFALLSKTGTIEIPIQEIYGGSKYCQLIDHYSIHWHLSFEKQTTTKV</sequence>
<dbReference type="GO" id="GO:0051213">
    <property type="term" value="F:dioxygenase activity"/>
    <property type="evidence" value="ECO:0007669"/>
    <property type="project" value="UniProtKB-KW"/>
</dbReference>
<dbReference type="InterPro" id="IPR029068">
    <property type="entry name" value="Glyas_Bleomycin-R_OHBP_Dase"/>
</dbReference>
<dbReference type="RefSeq" id="WP_038407445.1">
    <property type="nucleotide sequence ID" value="NZ_JAASTU010000020.1"/>
</dbReference>
<accession>A0A7X0X5H5</accession>
<dbReference type="EMBL" id="JAASUB010000005">
    <property type="protein sequence ID" value="MBC1509242.1"/>
    <property type="molecule type" value="Genomic_DNA"/>
</dbReference>
<dbReference type="Gene3D" id="3.10.180.10">
    <property type="entry name" value="2,3-Dihydroxybiphenyl 1,2-Dioxygenase, domain 1"/>
    <property type="match status" value="1"/>
</dbReference>
<keyword evidence="1" id="KW-0560">Oxidoreductase</keyword>
<evidence type="ECO:0000313" key="1">
    <source>
        <dbReference type="EMBL" id="MBC1488003.1"/>
    </source>
</evidence>
<keyword evidence="4" id="KW-1185">Reference proteome</keyword>
<organism evidence="1 3">
    <name type="scientific">Listeria immobilis</name>
    <dbReference type="NCBI Taxonomy" id="2713502"/>
    <lineage>
        <taxon>Bacteria</taxon>
        <taxon>Bacillati</taxon>
        <taxon>Bacillota</taxon>
        <taxon>Bacilli</taxon>
        <taxon>Bacillales</taxon>
        <taxon>Listeriaceae</taxon>
        <taxon>Listeria</taxon>
    </lineage>
</organism>
<dbReference type="EMBL" id="JAASTW010000003">
    <property type="protein sequence ID" value="MBC1488003.1"/>
    <property type="molecule type" value="Genomic_DNA"/>
</dbReference>
<gene>
    <name evidence="1" type="ORF">HCJ38_03140</name>
    <name evidence="2" type="ORF">HCJ59_04925</name>
</gene>
<dbReference type="Proteomes" id="UP000587800">
    <property type="component" value="Unassembled WGS sequence"/>
</dbReference>
<proteinExistence type="predicted"/>
<evidence type="ECO:0000313" key="3">
    <source>
        <dbReference type="Proteomes" id="UP000561617"/>
    </source>
</evidence>
<dbReference type="SUPFAM" id="SSF54593">
    <property type="entry name" value="Glyoxalase/Bleomycin resistance protein/Dihydroxybiphenyl dioxygenase"/>
    <property type="match status" value="1"/>
</dbReference>
<reference evidence="3 4" key="1">
    <citation type="submission" date="2020-03" db="EMBL/GenBank/DDBJ databases">
        <title>Soil Listeria distribution.</title>
        <authorList>
            <person name="Liao J."/>
            <person name="Wiedmann M."/>
        </authorList>
    </citation>
    <scope>NUCLEOTIDE SEQUENCE [LARGE SCALE GENOMIC DNA]</scope>
    <source>
        <strain evidence="2 4">FSL L7-1515</strain>
        <strain evidence="1 3">FSL L7-1554</strain>
    </source>
</reference>
<dbReference type="Proteomes" id="UP000561617">
    <property type="component" value="Unassembled WGS sequence"/>
</dbReference>
<protein>
    <submittedName>
        <fullName evidence="1">Glyoxalase/bleomycin resistance/extradiol dioxygenase family protein</fullName>
    </submittedName>
</protein>
<evidence type="ECO:0000313" key="4">
    <source>
        <dbReference type="Proteomes" id="UP000587800"/>
    </source>
</evidence>
<name>A0A7X0X5H5_9LIST</name>
<comment type="caution">
    <text evidence="1">The sequence shown here is derived from an EMBL/GenBank/DDBJ whole genome shotgun (WGS) entry which is preliminary data.</text>
</comment>